<evidence type="ECO:0000256" key="16">
    <source>
        <dbReference type="ARBA" id="ARBA00068150"/>
    </source>
</evidence>
<feature type="transmembrane region" description="Helical" evidence="21">
    <location>
        <begin position="466"/>
        <end position="487"/>
    </location>
</feature>
<evidence type="ECO:0000256" key="6">
    <source>
        <dbReference type="ARBA" id="ARBA00022679"/>
    </source>
</evidence>
<dbReference type="InterPro" id="IPR003594">
    <property type="entry name" value="HATPase_dom"/>
</dbReference>
<evidence type="ECO:0000256" key="17">
    <source>
        <dbReference type="ARBA" id="ARBA00070152"/>
    </source>
</evidence>
<dbReference type="CDD" id="cd17546">
    <property type="entry name" value="REC_hyHK_CKI1_RcsC-like"/>
    <property type="match status" value="1"/>
</dbReference>
<comment type="subcellular location">
    <subcellularLocation>
        <location evidence="2">Cell membrane</location>
        <topology evidence="2">Multi-pass membrane protein</topology>
    </subcellularLocation>
</comment>
<dbReference type="PROSITE" id="PS50110">
    <property type="entry name" value="RESPONSE_REGULATORY"/>
    <property type="match status" value="1"/>
</dbReference>
<dbReference type="InterPro" id="IPR003661">
    <property type="entry name" value="HisK_dim/P_dom"/>
</dbReference>
<dbReference type="PRINTS" id="PR00344">
    <property type="entry name" value="BCTRLSENSOR"/>
</dbReference>
<dbReference type="Gene3D" id="3.30.565.10">
    <property type="entry name" value="Histidine kinase-like ATPase, C-terminal domain"/>
    <property type="match status" value="1"/>
</dbReference>
<dbReference type="InterPro" id="IPR035965">
    <property type="entry name" value="PAS-like_dom_sf"/>
</dbReference>
<keyword evidence="8" id="KW-0547">Nucleotide-binding</keyword>
<keyword evidence="5 19" id="KW-0597">Phosphoprotein</keyword>
<dbReference type="GO" id="GO:0000155">
    <property type="term" value="F:phosphorelay sensor kinase activity"/>
    <property type="evidence" value="ECO:0007669"/>
    <property type="project" value="InterPro"/>
</dbReference>
<dbReference type="EC" id="2.7.13.3" evidence="3"/>
<dbReference type="Pfam" id="PF00512">
    <property type="entry name" value="HisKA"/>
    <property type="match status" value="1"/>
</dbReference>
<dbReference type="InterPro" id="IPR005467">
    <property type="entry name" value="His_kinase_dom"/>
</dbReference>
<dbReference type="CDD" id="cd16922">
    <property type="entry name" value="HATPase_EvgS-ArcB-TorS-like"/>
    <property type="match status" value="1"/>
</dbReference>
<evidence type="ECO:0000256" key="11">
    <source>
        <dbReference type="ARBA" id="ARBA00022989"/>
    </source>
</evidence>
<evidence type="ECO:0000256" key="20">
    <source>
        <dbReference type="SAM" id="MobiDB-lite"/>
    </source>
</evidence>
<organism evidence="26 27">
    <name type="scientific">Leeia aquatica</name>
    <dbReference type="NCBI Taxonomy" id="2725557"/>
    <lineage>
        <taxon>Bacteria</taxon>
        <taxon>Pseudomonadati</taxon>
        <taxon>Pseudomonadota</taxon>
        <taxon>Betaproteobacteria</taxon>
        <taxon>Neisseriales</taxon>
        <taxon>Leeiaceae</taxon>
        <taxon>Leeia</taxon>
    </lineage>
</organism>
<dbReference type="SMART" id="SM00388">
    <property type="entry name" value="HisKA"/>
    <property type="match status" value="1"/>
</dbReference>
<evidence type="ECO:0000256" key="4">
    <source>
        <dbReference type="ARBA" id="ARBA00022475"/>
    </source>
</evidence>
<evidence type="ECO:0000256" key="2">
    <source>
        <dbReference type="ARBA" id="ARBA00004651"/>
    </source>
</evidence>
<dbReference type="SMART" id="SM00304">
    <property type="entry name" value="HAMP"/>
    <property type="match status" value="1"/>
</dbReference>
<evidence type="ECO:0000256" key="5">
    <source>
        <dbReference type="ARBA" id="ARBA00022553"/>
    </source>
</evidence>
<dbReference type="Gene3D" id="6.10.340.10">
    <property type="match status" value="1"/>
</dbReference>
<dbReference type="SUPFAM" id="SSF47226">
    <property type="entry name" value="Histidine-containing phosphotransfer domain, HPT domain"/>
    <property type="match status" value="1"/>
</dbReference>
<evidence type="ECO:0000256" key="7">
    <source>
        <dbReference type="ARBA" id="ARBA00022692"/>
    </source>
</evidence>
<dbReference type="InterPro" id="IPR038188">
    <property type="entry name" value="TorS_sensor_sf"/>
</dbReference>
<keyword evidence="13 21" id="KW-0472">Membrane</keyword>
<dbReference type="GO" id="GO:0005524">
    <property type="term" value="F:ATP binding"/>
    <property type="evidence" value="ECO:0007669"/>
    <property type="project" value="UniProtKB-KW"/>
</dbReference>
<feature type="domain" description="Histidine kinase" evidence="22">
    <location>
        <begin position="690"/>
        <end position="911"/>
    </location>
</feature>
<dbReference type="Proteomes" id="UP000587991">
    <property type="component" value="Unassembled WGS sequence"/>
</dbReference>
<dbReference type="Pfam" id="PF01627">
    <property type="entry name" value="Hpt"/>
    <property type="match status" value="1"/>
</dbReference>
<keyword evidence="27" id="KW-1185">Reference proteome</keyword>
<dbReference type="FunFam" id="1.10.287.130:FF:000002">
    <property type="entry name" value="Two-component osmosensing histidine kinase"/>
    <property type="match status" value="1"/>
</dbReference>
<dbReference type="Gene3D" id="1.20.120.160">
    <property type="entry name" value="HPT domain"/>
    <property type="match status" value="1"/>
</dbReference>
<name>A0A847S7L5_9NEIS</name>
<dbReference type="PANTHER" id="PTHR45339:SF1">
    <property type="entry name" value="HYBRID SIGNAL TRANSDUCTION HISTIDINE KINASE J"/>
    <property type="match status" value="1"/>
</dbReference>
<dbReference type="FunFam" id="3.30.565.10:FF:000010">
    <property type="entry name" value="Sensor histidine kinase RcsC"/>
    <property type="match status" value="1"/>
</dbReference>
<reference evidence="26 27" key="1">
    <citation type="submission" date="2020-04" db="EMBL/GenBank/DDBJ databases">
        <title>Draft genome of Leeia sp. IMCC25680.</title>
        <authorList>
            <person name="Song J."/>
            <person name="Cho J.-C."/>
        </authorList>
    </citation>
    <scope>NUCLEOTIDE SEQUENCE [LARGE SCALE GENOMIC DNA]</scope>
    <source>
        <strain evidence="26 27">IMCC25680</strain>
    </source>
</reference>
<dbReference type="SUPFAM" id="SSF158472">
    <property type="entry name" value="HAMP domain-like"/>
    <property type="match status" value="1"/>
</dbReference>
<feature type="modified residue" description="Phosphohistidine" evidence="18">
    <location>
        <position position="1269"/>
    </location>
</feature>
<dbReference type="InterPro" id="IPR036890">
    <property type="entry name" value="HATPase_C_sf"/>
</dbReference>
<dbReference type="Pfam" id="PF00072">
    <property type="entry name" value="Response_reg"/>
    <property type="match status" value="1"/>
</dbReference>
<dbReference type="Gene3D" id="1.20.58.920">
    <property type="match status" value="2"/>
</dbReference>
<evidence type="ECO:0000259" key="23">
    <source>
        <dbReference type="PROSITE" id="PS50110"/>
    </source>
</evidence>
<keyword evidence="12" id="KW-0902">Two-component regulatory system</keyword>
<feature type="domain" description="HAMP" evidence="24">
    <location>
        <begin position="489"/>
        <end position="541"/>
    </location>
</feature>
<dbReference type="GO" id="GO:0005886">
    <property type="term" value="C:plasma membrane"/>
    <property type="evidence" value="ECO:0007669"/>
    <property type="project" value="UniProtKB-SubCell"/>
</dbReference>
<dbReference type="InterPro" id="IPR008207">
    <property type="entry name" value="Sig_transdc_His_kin_Hpt_dom"/>
</dbReference>
<keyword evidence="10" id="KW-0067">ATP-binding</keyword>
<evidence type="ECO:0000256" key="18">
    <source>
        <dbReference type="PROSITE-ProRule" id="PRU00110"/>
    </source>
</evidence>
<accession>A0A847S7L5</accession>
<evidence type="ECO:0000256" key="3">
    <source>
        <dbReference type="ARBA" id="ARBA00012438"/>
    </source>
</evidence>
<keyword evidence="4" id="KW-1003">Cell membrane</keyword>
<dbReference type="InterPro" id="IPR036097">
    <property type="entry name" value="HisK_dim/P_sf"/>
</dbReference>
<comment type="catalytic activity">
    <reaction evidence="1">
        <text>ATP + protein L-histidine = ADP + protein N-phospho-L-histidine.</text>
        <dbReference type="EC" id="2.7.13.3"/>
    </reaction>
</comment>
<keyword evidence="11 21" id="KW-1133">Transmembrane helix</keyword>
<dbReference type="Gene3D" id="3.40.50.2300">
    <property type="match status" value="2"/>
</dbReference>
<evidence type="ECO:0000256" key="1">
    <source>
        <dbReference type="ARBA" id="ARBA00000085"/>
    </source>
</evidence>
<dbReference type="SUPFAM" id="SSF55785">
    <property type="entry name" value="PYP-like sensor domain (PAS domain)"/>
    <property type="match status" value="1"/>
</dbReference>
<dbReference type="SUPFAM" id="SSF52172">
    <property type="entry name" value="CheY-like"/>
    <property type="match status" value="2"/>
</dbReference>
<dbReference type="SUPFAM" id="SSF55874">
    <property type="entry name" value="ATPase domain of HSP90 chaperone/DNA topoisomerase II/histidine kinase"/>
    <property type="match status" value="1"/>
</dbReference>
<dbReference type="InterPro" id="IPR036641">
    <property type="entry name" value="HPT_dom_sf"/>
</dbReference>
<evidence type="ECO:0000256" key="8">
    <source>
        <dbReference type="ARBA" id="ARBA00022741"/>
    </source>
</evidence>
<dbReference type="Pfam" id="PF00672">
    <property type="entry name" value="HAMP"/>
    <property type="match status" value="1"/>
</dbReference>
<evidence type="ECO:0000256" key="15">
    <source>
        <dbReference type="ARBA" id="ARBA00064003"/>
    </source>
</evidence>
<protein>
    <recommendedName>
        <fullName evidence="16">Sensory/regulatory protein RpfC</fullName>
        <ecNumber evidence="3">2.7.13.3</ecNumber>
    </recommendedName>
    <alternativeName>
        <fullName evidence="17">Virulence sensor protein BvgS</fullName>
    </alternativeName>
</protein>
<dbReference type="SMART" id="SM00387">
    <property type="entry name" value="HATPase_c"/>
    <property type="match status" value="1"/>
</dbReference>
<evidence type="ECO:0000256" key="19">
    <source>
        <dbReference type="PROSITE-ProRule" id="PRU00169"/>
    </source>
</evidence>
<dbReference type="SUPFAM" id="SSF47384">
    <property type="entry name" value="Homodimeric domain of signal transducing histidine kinase"/>
    <property type="match status" value="1"/>
</dbReference>
<dbReference type="PROSITE" id="PS50894">
    <property type="entry name" value="HPT"/>
    <property type="match status" value="1"/>
</dbReference>
<evidence type="ECO:0000256" key="21">
    <source>
        <dbReference type="SAM" id="Phobius"/>
    </source>
</evidence>
<evidence type="ECO:0000256" key="14">
    <source>
        <dbReference type="ARBA" id="ARBA00058004"/>
    </source>
</evidence>
<dbReference type="EMBL" id="JABAIM010000001">
    <property type="protein sequence ID" value="NLR73626.1"/>
    <property type="molecule type" value="Genomic_DNA"/>
</dbReference>
<keyword evidence="9" id="KW-0418">Kinase</keyword>
<dbReference type="PANTHER" id="PTHR45339">
    <property type="entry name" value="HYBRID SIGNAL TRANSDUCTION HISTIDINE KINASE J"/>
    <property type="match status" value="1"/>
</dbReference>
<feature type="modified residue" description="4-aspartylphosphate" evidence="19">
    <location>
        <position position="1119"/>
    </location>
</feature>
<evidence type="ECO:0000256" key="9">
    <source>
        <dbReference type="ARBA" id="ARBA00022777"/>
    </source>
</evidence>
<keyword evidence="6" id="KW-0808">Transferase</keyword>
<dbReference type="InterPro" id="IPR001789">
    <property type="entry name" value="Sig_transdc_resp-reg_receiver"/>
</dbReference>
<evidence type="ECO:0000313" key="26">
    <source>
        <dbReference type="EMBL" id="NLR73626.1"/>
    </source>
</evidence>
<comment type="caution">
    <text evidence="26">The sequence shown here is derived from an EMBL/GenBank/DDBJ whole genome shotgun (WGS) entry which is preliminary data.</text>
</comment>
<evidence type="ECO:0000256" key="12">
    <source>
        <dbReference type="ARBA" id="ARBA00023012"/>
    </source>
</evidence>
<dbReference type="PROSITE" id="PS50109">
    <property type="entry name" value="HIS_KIN"/>
    <property type="match status" value="1"/>
</dbReference>
<sequence length="1411" mass="153241">MQNTSTINPEEAMPAGKPVSIAARLRLAFAVVSALTLVASAAAIWAFSKVEDTARTVSRHSFPATQLAARLQLGSQDLATNLAALAGAPTQQDKEEVSRRVRAQLDGLPEQIAALAGNNTGMTAELVGQLNGLRSNASETERRVGERLQLEARKNELLTMAGNSQRKLLSVVAPVYTAANADLLAATRKVSSASGASIHGLIDGEFSQVQSLLQMRAEAYRLVALAGGRLPPAQLKEQAFLISDAILRQLPRADLSVQQEGRALLETVNKAWSQGEESRLTMVVAAVARFDQLVEPQVRASTLQLVSRSDQITLEATNAVVVLVSEQVNSLGAVQRFQGDSNLLLSLLAQAANAPNESQLSVIRATFAKTLSQARHDLADIKTETSLQALRQGVEEIRRLSEGPDGMFMVRQRQLQVALAVQAIIGDNWRRTNQLVMRVRQVTEQVGNDLDGELGILTQRLHYSTWLLIALAVTGLLISTVLGGFYVGRRIAGRLSRLSRSMLNLARGQMDVEVSDAGNDEISRMASSLGVFRSAMLSLREQTTALRLSEERQRAILAASPFPLFIARLQDGQLLYYNHRFGDLNGLGDPEDTATREIDFLFVQPGVRTALMQQLSEIGSVIDQEVQIRSLFRGDCWALLSAIVIHYNDEPAMFAALQDITERKRAETVMREAKEASEAAARTKSEFLANMSHEIRTPLTAILGYTQLALGAAPTGQQNGYLGKVQGAAQTLLGIINDVLDFSKIEAGKLELESVAFDLRTLLDNLAGIAAIQADGKGLELIFVVDPDVPLLLQGDPLRIGQILLNLTSNALKFTEQGEVVISVRQLQRQEQSVTLNFSVQDTGIGMTAEQQARLFQSFSQADSSTTRRYGGTGLGLAISKQLVHLMGGEISVQSEPGQGSNFSFQLPLQYEGETRPMTLPALAGCACVLAIHNVKTRQLLQGLLEEQGATVQFIAQMAEAETLLATGCQLLLLELHDEADLRFAAQYGHLLKGDGKPGVVMISSVLQRERWSARMKALGFQHLITKPLERSRLLQAVEQALTGHSSLTLPDMTGSGYGLRRELVGARILLVEDTELLRELGVTALSSMGVVVTTASNGREAVEIIQQTQGAFDLVLMDVQMPEMDGIEATQRIRQHLDAEQLPIVAMTAHAMESERQRCLDAGMNDHLAKPIDPDRLSDALSRWVKPERLGPPGQPVSPMPPHPVATPPSLPSMPGFDLDDALRRLGGREATFRRMVFRLRDGYADTCERLKVLIARGADEEAIRLAHTLRGVAATLGAKQVAAVAEKLERGLQQGMVTSGSPDLLALSDALREVVHSIGLLEQQVLASEVKETETALEPEAGALDELGMLLDIRSLRARKQFESGRAYLNSVDAKATQELEKAMSRLDFAQAKHTLDEICAKLSANSPS</sequence>
<feature type="transmembrane region" description="Helical" evidence="21">
    <location>
        <begin position="27"/>
        <end position="47"/>
    </location>
</feature>
<feature type="region of interest" description="Disordered" evidence="20">
    <location>
        <begin position="1188"/>
        <end position="1207"/>
    </location>
</feature>
<dbReference type="CDD" id="cd00082">
    <property type="entry name" value="HisKA"/>
    <property type="match status" value="1"/>
</dbReference>
<dbReference type="RefSeq" id="WP_168875293.1">
    <property type="nucleotide sequence ID" value="NZ_JABAIM010000001.1"/>
</dbReference>
<proteinExistence type="predicted"/>
<evidence type="ECO:0000259" key="24">
    <source>
        <dbReference type="PROSITE" id="PS50885"/>
    </source>
</evidence>
<gene>
    <name evidence="26" type="ORF">HF682_00430</name>
</gene>
<dbReference type="Pfam" id="PF02518">
    <property type="entry name" value="HATPase_c"/>
    <property type="match status" value="1"/>
</dbReference>
<evidence type="ECO:0000256" key="10">
    <source>
        <dbReference type="ARBA" id="ARBA00022840"/>
    </source>
</evidence>
<dbReference type="SMART" id="SM00448">
    <property type="entry name" value="REC"/>
    <property type="match status" value="1"/>
</dbReference>
<feature type="domain" description="HPt" evidence="25">
    <location>
        <begin position="1230"/>
        <end position="1330"/>
    </location>
</feature>
<feature type="compositionally biased region" description="Pro residues" evidence="20">
    <location>
        <begin position="1194"/>
        <end position="1207"/>
    </location>
</feature>
<comment type="subunit">
    <text evidence="15">At low DSF concentrations, interacts with RpfF.</text>
</comment>
<dbReference type="InterPro" id="IPR003660">
    <property type="entry name" value="HAMP_dom"/>
</dbReference>
<dbReference type="PROSITE" id="PS50885">
    <property type="entry name" value="HAMP"/>
    <property type="match status" value="1"/>
</dbReference>
<dbReference type="InterPro" id="IPR011006">
    <property type="entry name" value="CheY-like_superfamily"/>
</dbReference>
<feature type="domain" description="Response regulatory" evidence="23">
    <location>
        <begin position="1068"/>
        <end position="1186"/>
    </location>
</feature>
<evidence type="ECO:0000256" key="13">
    <source>
        <dbReference type="ARBA" id="ARBA00023136"/>
    </source>
</evidence>
<comment type="function">
    <text evidence="14">Member of the two-component regulatory system BvgS/BvgA. Phosphorylates BvgA via a four-step phosphorelay in response to environmental signals.</text>
</comment>
<dbReference type="InterPro" id="IPR004358">
    <property type="entry name" value="Sig_transdc_His_kin-like_C"/>
</dbReference>
<evidence type="ECO:0000259" key="25">
    <source>
        <dbReference type="PROSITE" id="PS50894"/>
    </source>
</evidence>
<dbReference type="Gene3D" id="1.10.287.130">
    <property type="match status" value="1"/>
</dbReference>
<keyword evidence="7 21" id="KW-0812">Transmembrane</keyword>
<evidence type="ECO:0000259" key="22">
    <source>
        <dbReference type="PROSITE" id="PS50109"/>
    </source>
</evidence>
<evidence type="ECO:0000313" key="27">
    <source>
        <dbReference type="Proteomes" id="UP000587991"/>
    </source>
</evidence>
<dbReference type="Gene3D" id="3.30.450.20">
    <property type="entry name" value="PAS domain"/>
    <property type="match status" value="1"/>
</dbReference>